<reference evidence="3 4" key="1">
    <citation type="submission" date="2021-07" db="EMBL/GenBank/DDBJ databases">
        <authorList>
            <person name="Palmer J.M."/>
        </authorList>
    </citation>
    <scope>NUCLEOTIDE SEQUENCE [LARGE SCALE GENOMIC DNA]</scope>
    <source>
        <strain evidence="3 4">AT_MEX2019</strain>
        <tissue evidence="3">Muscle</tissue>
    </source>
</reference>
<evidence type="ECO:0000313" key="3">
    <source>
        <dbReference type="EMBL" id="MED6239599.1"/>
    </source>
</evidence>
<dbReference type="SUPFAM" id="SSF47473">
    <property type="entry name" value="EF-hand"/>
    <property type="match status" value="1"/>
</dbReference>
<dbReference type="InterPro" id="IPR029477">
    <property type="entry name" value="DAG_kinase_typeI_N"/>
</dbReference>
<feature type="region of interest" description="Disordered" evidence="1">
    <location>
        <begin position="89"/>
        <end position="108"/>
    </location>
</feature>
<protein>
    <recommendedName>
        <fullName evidence="2">Diacylglycerol kinase type I N-terminal domain-containing protein</fullName>
    </recommendedName>
</protein>
<dbReference type="Pfam" id="PF14513">
    <property type="entry name" value="DAG_kinase_N"/>
    <property type="match status" value="1"/>
</dbReference>
<name>A0ABU7ANI1_9TELE</name>
<dbReference type="EMBL" id="JAHUTI010021679">
    <property type="protein sequence ID" value="MED6239599.1"/>
    <property type="molecule type" value="Genomic_DNA"/>
</dbReference>
<evidence type="ECO:0000313" key="4">
    <source>
        <dbReference type="Proteomes" id="UP001345963"/>
    </source>
</evidence>
<feature type="domain" description="Diacylglycerol kinase type I N-terminal" evidence="2">
    <location>
        <begin position="54"/>
        <end position="102"/>
    </location>
</feature>
<accession>A0ABU7ANI1</accession>
<keyword evidence="4" id="KW-1185">Reference proteome</keyword>
<comment type="caution">
    <text evidence="3">The sequence shown here is derived from an EMBL/GenBank/DDBJ whole genome shotgun (WGS) entry which is preliminary data.</text>
</comment>
<gene>
    <name evidence="3" type="ORF">ATANTOWER_008473</name>
</gene>
<dbReference type="InterPro" id="IPR038199">
    <property type="entry name" value="DGK_typeI_N_sf"/>
</dbReference>
<evidence type="ECO:0000256" key="1">
    <source>
        <dbReference type="SAM" id="MobiDB-lite"/>
    </source>
</evidence>
<dbReference type="InterPro" id="IPR011992">
    <property type="entry name" value="EF-hand-dom_pair"/>
</dbReference>
<sequence>MCDALFRMVSTTCIFIKNATTHQVANFLLLFYPLLPHSFLLSLSNVKQMQDVLNQPIDYDGFQLFMATYLENDIPEELCQHLFTSFKSKTGRCSPDQPRAGSSLLGPA</sequence>
<dbReference type="Proteomes" id="UP001345963">
    <property type="component" value="Unassembled WGS sequence"/>
</dbReference>
<proteinExistence type="predicted"/>
<evidence type="ECO:0000259" key="2">
    <source>
        <dbReference type="Pfam" id="PF14513"/>
    </source>
</evidence>
<organism evidence="3 4">
    <name type="scientific">Ataeniobius toweri</name>
    <dbReference type="NCBI Taxonomy" id="208326"/>
    <lineage>
        <taxon>Eukaryota</taxon>
        <taxon>Metazoa</taxon>
        <taxon>Chordata</taxon>
        <taxon>Craniata</taxon>
        <taxon>Vertebrata</taxon>
        <taxon>Euteleostomi</taxon>
        <taxon>Actinopterygii</taxon>
        <taxon>Neopterygii</taxon>
        <taxon>Teleostei</taxon>
        <taxon>Neoteleostei</taxon>
        <taxon>Acanthomorphata</taxon>
        <taxon>Ovalentaria</taxon>
        <taxon>Atherinomorphae</taxon>
        <taxon>Cyprinodontiformes</taxon>
        <taxon>Goodeidae</taxon>
        <taxon>Ataeniobius</taxon>
    </lineage>
</organism>
<dbReference type="Gene3D" id="1.10.238.110">
    <property type="entry name" value="Diacylglycerol kinase alpha"/>
    <property type="match status" value="1"/>
</dbReference>